<evidence type="ECO:0000256" key="2">
    <source>
        <dbReference type="ARBA" id="ARBA00022692"/>
    </source>
</evidence>
<evidence type="ECO:0000256" key="4">
    <source>
        <dbReference type="ARBA" id="ARBA00023136"/>
    </source>
</evidence>
<dbReference type="Proteomes" id="UP001596439">
    <property type="component" value="Unassembled WGS sequence"/>
</dbReference>
<evidence type="ECO:0000256" key="1">
    <source>
        <dbReference type="ARBA" id="ARBA00022475"/>
    </source>
</evidence>
<feature type="transmembrane region" description="Helical" evidence="5">
    <location>
        <begin position="83"/>
        <end position="103"/>
    </location>
</feature>
<comment type="caution">
    <text evidence="5">Lacks conserved residue(s) required for the propagation of feature annotation.</text>
</comment>
<keyword evidence="2 5" id="KW-0812">Transmembrane</keyword>
<evidence type="ECO:0000256" key="3">
    <source>
        <dbReference type="ARBA" id="ARBA00022989"/>
    </source>
</evidence>
<dbReference type="RefSeq" id="WP_214787303.1">
    <property type="nucleotide sequence ID" value="NZ_JANIEL010000107.1"/>
</dbReference>
<comment type="subcellular location">
    <subcellularLocation>
        <location evidence="5">Cell membrane</location>
        <topology evidence="5">Multi-pass membrane protein</topology>
    </subcellularLocation>
</comment>
<dbReference type="PANTHER" id="PTHR38452">
    <property type="entry name" value="UPF0756 MEMBRANE PROTEIN YEAL"/>
    <property type="match status" value="1"/>
</dbReference>
<evidence type="ECO:0000313" key="6">
    <source>
        <dbReference type="EMBL" id="MFC7389400.1"/>
    </source>
</evidence>
<gene>
    <name evidence="6" type="ORF">ACFQO8_04530</name>
</gene>
<dbReference type="Pfam" id="PF04284">
    <property type="entry name" value="DUF441"/>
    <property type="match status" value="1"/>
</dbReference>
<dbReference type="PANTHER" id="PTHR38452:SF1">
    <property type="entry name" value="UPF0756 MEMBRANE PROTEIN YEAL"/>
    <property type="match status" value="1"/>
</dbReference>
<name>A0ABW2PP18_9BACL</name>
<feature type="transmembrane region" description="Helical" evidence="5">
    <location>
        <begin position="133"/>
        <end position="150"/>
    </location>
</feature>
<proteinExistence type="inferred from homology"/>
<protein>
    <recommendedName>
        <fullName evidence="5">UPF0756 membrane protein ACFQO8_04530</fullName>
    </recommendedName>
</protein>
<comment type="caution">
    <text evidence="6">The sequence shown here is derived from an EMBL/GenBank/DDBJ whole genome shotgun (WGS) entry which is preliminary data.</text>
</comment>
<sequence>MSAYLFLILLVLIGVIAQNQSIIIASSALLIIKALGFGDQLFPTLAAKGISWGVTIITIAVLVPIATGDIGFKELWNSIRGPVGIVAFGSGIFVALAAAQGVQLMRVDPVVTTALLAGTILAVGFMKGVPVGPLIGAGIAALILGGYQVVEKWF</sequence>
<dbReference type="HAMAP" id="MF_01874">
    <property type="entry name" value="UPF0756"/>
    <property type="match status" value="1"/>
</dbReference>
<dbReference type="EMBL" id="JBHTCE010000001">
    <property type="protein sequence ID" value="MFC7389400.1"/>
    <property type="molecule type" value="Genomic_DNA"/>
</dbReference>
<dbReference type="InterPro" id="IPR007382">
    <property type="entry name" value="UPF0756_TM"/>
</dbReference>
<feature type="transmembrane region" description="Helical" evidence="5">
    <location>
        <begin position="49"/>
        <end position="71"/>
    </location>
</feature>
<keyword evidence="4 5" id="KW-0472">Membrane</keyword>
<reference evidence="7" key="1">
    <citation type="journal article" date="2019" name="Int. J. Syst. Evol. Microbiol.">
        <title>The Global Catalogue of Microorganisms (GCM) 10K type strain sequencing project: providing services to taxonomists for standard genome sequencing and annotation.</title>
        <authorList>
            <consortium name="The Broad Institute Genomics Platform"/>
            <consortium name="The Broad Institute Genome Sequencing Center for Infectious Disease"/>
            <person name="Wu L."/>
            <person name="Ma J."/>
        </authorList>
    </citation>
    <scope>NUCLEOTIDE SEQUENCE [LARGE SCALE GENOMIC DNA]</scope>
    <source>
        <strain evidence="7">CCUG 55590</strain>
    </source>
</reference>
<comment type="similarity">
    <text evidence="5">Belongs to the UPF0756 family.</text>
</comment>
<keyword evidence="1 5" id="KW-1003">Cell membrane</keyword>
<keyword evidence="3 5" id="KW-1133">Transmembrane helix</keyword>
<evidence type="ECO:0000256" key="5">
    <source>
        <dbReference type="HAMAP-Rule" id="MF_01874"/>
    </source>
</evidence>
<keyword evidence="7" id="KW-1185">Reference proteome</keyword>
<organism evidence="6 7">
    <name type="scientific">Exiguobacterium aestuarii</name>
    <dbReference type="NCBI Taxonomy" id="273527"/>
    <lineage>
        <taxon>Bacteria</taxon>
        <taxon>Bacillati</taxon>
        <taxon>Bacillota</taxon>
        <taxon>Bacilli</taxon>
        <taxon>Bacillales</taxon>
        <taxon>Bacillales Family XII. Incertae Sedis</taxon>
        <taxon>Exiguobacterium</taxon>
    </lineage>
</organism>
<evidence type="ECO:0000313" key="7">
    <source>
        <dbReference type="Proteomes" id="UP001596439"/>
    </source>
</evidence>
<accession>A0ABW2PP18</accession>